<dbReference type="InterPro" id="IPR035906">
    <property type="entry name" value="MetI-like_sf"/>
</dbReference>
<evidence type="ECO:0000313" key="9">
    <source>
        <dbReference type="EMBL" id="MFC7143072.1"/>
    </source>
</evidence>
<evidence type="ECO:0000256" key="2">
    <source>
        <dbReference type="ARBA" id="ARBA00022448"/>
    </source>
</evidence>
<dbReference type="SUPFAM" id="SSF161098">
    <property type="entry name" value="MetI-like"/>
    <property type="match status" value="1"/>
</dbReference>
<keyword evidence="6 7" id="KW-0472">Membrane</keyword>
<dbReference type="RefSeq" id="WP_382261969.1">
    <property type="nucleotide sequence ID" value="NZ_JBHTAS010000003.1"/>
</dbReference>
<keyword evidence="5 7" id="KW-1133">Transmembrane helix</keyword>
<keyword evidence="3" id="KW-1003">Cell membrane</keyword>
<feature type="domain" description="ABC transmembrane type-1" evidence="8">
    <location>
        <begin position="193"/>
        <end position="389"/>
    </location>
</feature>
<feature type="transmembrane region" description="Helical" evidence="7">
    <location>
        <begin position="229"/>
        <end position="248"/>
    </location>
</feature>
<evidence type="ECO:0000256" key="7">
    <source>
        <dbReference type="RuleBase" id="RU363032"/>
    </source>
</evidence>
<organism evidence="9 10">
    <name type="scientific">Halosimplex aquaticum</name>
    <dbReference type="NCBI Taxonomy" id="3026162"/>
    <lineage>
        <taxon>Archaea</taxon>
        <taxon>Methanobacteriati</taxon>
        <taxon>Methanobacteriota</taxon>
        <taxon>Stenosarchaea group</taxon>
        <taxon>Halobacteria</taxon>
        <taxon>Halobacteriales</taxon>
        <taxon>Haloarculaceae</taxon>
        <taxon>Halosimplex</taxon>
    </lineage>
</organism>
<protein>
    <submittedName>
        <fullName evidence="9">ABC transporter permease</fullName>
    </submittedName>
</protein>
<dbReference type="AlphaFoldDB" id="A0ABD5YC01"/>
<dbReference type="InterPro" id="IPR050366">
    <property type="entry name" value="BP-dependent_transpt_permease"/>
</dbReference>
<comment type="caution">
    <text evidence="9">The sequence shown here is derived from an EMBL/GenBank/DDBJ whole genome shotgun (WGS) entry which is preliminary data.</text>
</comment>
<keyword evidence="4 7" id="KW-0812">Transmembrane</keyword>
<keyword evidence="2 7" id="KW-0813">Transport</keyword>
<dbReference type="GO" id="GO:0005886">
    <property type="term" value="C:plasma membrane"/>
    <property type="evidence" value="ECO:0007669"/>
    <property type="project" value="UniProtKB-SubCell"/>
</dbReference>
<comment type="similarity">
    <text evidence="7">Belongs to the binding-protein-dependent transport system permease family.</text>
</comment>
<dbReference type="Proteomes" id="UP001596432">
    <property type="component" value="Unassembled WGS sequence"/>
</dbReference>
<proteinExistence type="inferred from homology"/>
<evidence type="ECO:0000256" key="5">
    <source>
        <dbReference type="ARBA" id="ARBA00022989"/>
    </source>
</evidence>
<dbReference type="Pfam" id="PF00528">
    <property type="entry name" value="BPD_transp_1"/>
    <property type="match status" value="1"/>
</dbReference>
<name>A0ABD5YC01_9EURY</name>
<evidence type="ECO:0000256" key="1">
    <source>
        <dbReference type="ARBA" id="ARBA00004651"/>
    </source>
</evidence>
<feature type="transmembrane region" description="Helical" evidence="7">
    <location>
        <begin position="260"/>
        <end position="279"/>
    </location>
</feature>
<reference evidence="9 10" key="1">
    <citation type="journal article" date="2019" name="Int. J. Syst. Evol. Microbiol.">
        <title>The Global Catalogue of Microorganisms (GCM) 10K type strain sequencing project: providing services to taxonomists for standard genome sequencing and annotation.</title>
        <authorList>
            <consortium name="The Broad Institute Genomics Platform"/>
            <consortium name="The Broad Institute Genome Sequencing Center for Infectious Disease"/>
            <person name="Wu L."/>
            <person name="Ma J."/>
        </authorList>
    </citation>
    <scope>NUCLEOTIDE SEQUENCE [LARGE SCALE GENOMIC DNA]</scope>
    <source>
        <strain evidence="9 10">XZYJT29</strain>
    </source>
</reference>
<comment type="subcellular location">
    <subcellularLocation>
        <location evidence="1 7">Cell membrane</location>
        <topology evidence="1 7">Multi-pass membrane protein</topology>
    </subcellularLocation>
</comment>
<accession>A0ABD5YC01</accession>
<feature type="transmembrane region" description="Helical" evidence="7">
    <location>
        <begin position="66"/>
        <end position="87"/>
    </location>
</feature>
<feature type="transmembrane region" description="Helical" evidence="7">
    <location>
        <begin position="195"/>
        <end position="217"/>
    </location>
</feature>
<feature type="transmembrane region" description="Helical" evidence="7">
    <location>
        <begin position="368"/>
        <end position="388"/>
    </location>
</feature>
<evidence type="ECO:0000256" key="4">
    <source>
        <dbReference type="ARBA" id="ARBA00022692"/>
    </source>
</evidence>
<evidence type="ECO:0000313" key="10">
    <source>
        <dbReference type="Proteomes" id="UP001596432"/>
    </source>
</evidence>
<evidence type="ECO:0000256" key="6">
    <source>
        <dbReference type="ARBA" id="ARBA00023136"/>
    </source>
</evidence>
<evidence type="ECO:0000256" key="3">
    <source>
        <dbReference type="ARBA" id="ARBA00022475"/>
    </source>
</evidence>
<dbReference type="PROSITE" id="PS50928">
    <property type="entry name" value="ABC_TM1"/>
    <property type="match status" value="1"/>
</dbReference>
<gene>
    <name evidence="9" type="ORF">ACFQMA_25060</name>
</gene>
<feature type="transmembrane region" description="Helical" evidence="7">
    <location>
        <begin position="99"/>
        <end position="121"/>
    </location>
</feature>
<evidence type="ECO:0000259" key="8">
    <source>
        <dbReference type="PROSITE" id="PS50928"/>
    </source>
</evidence>
<sequence>MPSSGSDSPEFTRIDWDAEAGGRRRPAPRTLGFVLALAAVAALLIYDYVVVPAETIPPLDWDVRQVGWIVIVSLVVLARYVLVPLVADRQRTARHVRAFLRRPAGVLSLAYLVAFGTLGLIGPEVFQFSYAKLAHSLQPPVFASVNMSATDGYSCVGPVVDGRCQGTWQYPLGTNYVGENVIEHLLSGIHVAFKAGISTAVVMAVVATVVGTTAGYYGGRVDDVLMRYVDVQQTVPAVVVYIVVATLYLGNVENISDGGLFAFVLVFGLLDWGGIARLVRGEAMQRRTAGYVRAARAAGASDFHVIRRHVVPNSTATIVTALTRRVPLLILAQVGLAYLELNRTRPVSLGGVIRFGLRPRNMPWHVKWWTTLWAVLIVVGLVVAFNVFGDTVRDVLDPREEVR</sequence>
<dbReference type="PANTHER" id="PTHR43386:SF1">
    <property type="entry name" value="D,D-DIPEPTIDE TRANSPORT SYSTEM PERMEASE PROTEIN DDPC-RELATED"/>
    <property type="match status" value="1"/>
</dbReference>
<keyword evidence="10" id="KW-1185">Reference proteome</keyword>
<dbReference type="Gene3D" id="1.10.3720.10">
    <property type="entry name" value="MetI-like"/>
    <property type="match status" value="1"/>
</dbReference>
<dbReference type="EMBL" id="JBHTAS010000003">
    <property type="protein sequence ID" value="MFC7143072.1"/>
    <property type="molecule type" value="Genomic_DNA"/>
</dbReference>
<dbReference type="PANTHER" id="PTHR43386">
    <property type="entry name" value="OLIGOPEPTIDE TRANSPORT SYSTEM PERMEASE PROTEIN APPC"/>
    <property type="match status" value="1"/>
</dbReference>
<dbReference type="CDD" id="cd06261">
    <property type="entry name" value="TM_PBP2"/>
    <property type="match status" value="1"/>
</dbReference>
<dbReference type="InterPro" id="IPR000515">
    <property type="entry name" value="MetI-like"/>
</dbReference>
<feature type="transmembrane region" description="Helical" evidence="7">
    <location>
        <begin position="30"/>
        <end position="46"/>
    </location>
</feature>